<evidence type="ECO:0000259" key="4">
    <source>
        <dbReference type="Pfam" id="PF14529"/>
    </source>
</evidence>
<organism evidence="5 6">
    <name type="scientific">Daphnia galeata</name>
    <dbReference type="NCBI Taxonomy" id="27404"/>
    <lineage>
        <taxon>Eukaryota</taxon>
        <taxon>Metazoa</taxon>
        <taxon>Ecdysozoa</taxon>
        <taxon>Arthropoda</taxon>
        <taxon>Crustacea</taxon>
        <taxon>Branchiopoda</taxon>
        <taxon>Diplostraca</taxon>
        <taxon>Cladocera</taxon>
        <taxon>Anomopoda</taxon>
        <taxon>Daphniidae</taxon>
        <taxon>Daphnia</taxon>
    </lineage>
</organism>
<accession>A0A8J2RM77</accession>
<dbReference type="SUPFAM" id="SSF56219">
    <property type="entry name" value="DNase I-like"/>
    <property type="match status" value="1"/>
</dbReference>
<dbReference type="InterPro" id="IPR005135">
    <property type="entry name" value="Endo/exonuclease/phosphatase"/>
</dbReference>
<keyword evidence="2" id="KW-0689">Ribosomal protein</keyword>
<dbReference type="InterPro" id="IPR043502">
    <property type="entry name" value="DNA/RNA_pol_sf"/>
</dbReference>
<dbReference type="PANTHER" id="PTHR33273:SF2">
    <property type="entry name" value="ENDONUCLEASE_EXONUCLEASE_PHOSPHATASE DOMAIN-CONTAINING PROTEIN"/>
    <property type="match status" value="1"/>
</dbReference>
<dbReference type="InterPro" id="IPR036920">
    <property type="entry name" value="Ribosomal_uL16_sf"/>
</dbReference>
<dbReference type="SUPFAM" id="SSF54686">
    <property type="entry name" value="Ribosomal protein L16p/L10e"/>
    <property type="match status" value="1"/>
</dbReference>
<dbReference type="AlphaFoldDB" id="A0A8J2RM77"/>
<proteinExistence type="inferred from homology"/>
<dbReference type="GO" id="GO:0003735">
    <property type="term" value="F:structural constituent of ribosome"/>
    <property type="evidence" value="ECO:0007669"/>
    <property type="project" value="InterPro"/>
</dbReference>
<sequence>MAASFTIAFRMSSLNSSCKLTQTERISKLEAELVDVKLAFADSMTLRYINQRSAPKATLPSPDPTLPAVPSYSQAIRGHQAPVLMASYASSAKPADRISLAGVEELLGSTGGGPIPASVRQKDDKIFVRLADPADLERAKSILETKAGPDSNNVFNSVSRPTKLYPAVALFVNLSFIPNLKEELMLRNSGLKGKIESVSQLFSKPGSQKGHIKILFNCKETRDIALAVGEVDFFNTTARIVEMLLDREVRRCFKCQGYGHVQGSCRATNPSCGKCAGTHLTRDCTSQSRKCVNCKGAHQSGDRFCPIQMKAVARYRTSSSKSRDFKSLKCLQINLRHSKIASASLAQVIFDLDIDLVLIQEPYAFSATHPVIPNVPTGYSTFHALTKDHAYGSAIISRDLIATKFNLKNRHFDNHVACVELTTDDGPLYFCSLYLRPSEPAFLSSATTIFDSIGSTKAVYGVDSNARNPVWNSITTDVRGAELETLLHFKKLNIANVAREHLDFVPTSTSFVDLTLYGDRVDIQSWSFLSIPSLSDHPYIFFEVNSVKPVPPKAKSLRSAKNKSFAEFRTAATTTDTFKALSEFTNKKKTISLPDTLIINGIPTSDPFTIINGCADHFFPSPMQSSCYHDDLEANCNTKLVEAMADSIPPITNWELDAAIASLNTKSAAGFDGLTTAMVVHCLPIIKPYLMLILNACIAHSFFPEKWKISKVNIIGKPNKHSYSDLQSFRPISLAGSFSKILEKIILGRLQWLAKSQDWLSPDQHGFRSGKSTETAVHSLVTGIENGFSAKEILAFADDLTISTTHLSPTQACLNLQIVCDSVNQKLRDIKLNLNALKTVLMIFSKRRTKLPKFTLIVNGNKIHPSETATLLGLIMDPQLKWSYHIKAKCVSAKRALFAVNNCIRNSWGSDHNKLRFLYTTAVEPILTYGCAIWVSALKRKAIVRQLRDDPFTPSSYHFLNNSLPELAIIEKSDKSESPFSGSLPPWDLVFNISFLPKHIVVPLLPSDENTVHIFSVNTQSSGQTASGIVVTNHTGSSKDINFIKPSVKHSTLDSDNFTILTSIRGRINFYFGLHEHMAGYEFAREASGKSSPPEIQINEALEAGLIFANKVKHCGKDAFHIRMRVHPFHVIRINKMLRMRGAFGKPLKPPIGTVACVNIGQPIMSIPFSDKYKAAVIESLRRAKFKFPGRQKIYVSKKWGFTKFERGA</sequence>
<dbReference type="GO" id="GO:0071897">
    <property type="term" value="P:DNA biosynthetic process"/>
    <property type="evidence" value="ECO:0007669"/>
    <property type="project" value="UniProtKB-ARBA"/>
</dbReference>
<dbReference type="Gene3D" id="3.90.1170.10">
    <property type="entry name" value="Ribosomal protein L10e/L16"/>
    <property type="match status" value="1"/>
</dbReference>
<evidence type="ECO:0000256" key="2">
    <source>
        <dbReference type="ARBA" id="ARBA00022980"/>
    </source>
</evidence>
<dbReference type="GO" id="GO:0003824">
    <property type="term" value="F:catalytic activity"/>
    <property type="evidence" value="ECO:0007669"/>
    <property type="project" value="InterPro"/>
</dbReference>
<dbReference type="Pfam" id="PF00252">
    <property type="entry name" value="Ribosomal_L16"/>
    <property type="match status" value="1"/>
</dbReference>
<dbReference type="GO" id="GO:0005840">
    <property type="term" value="C:ribosome"/>
    <property type="evidence" value="ECO:0007669"/>
    <property type="project" value="UniProtKB-KW"/>
</dbReference>
<dbReference type="Proteomes" id="UP000789390">
    <property type="component" value="Unassembled WGS sequence"/>
</dbReference>
<dbReference type="InterPro" id="IPR016180">
    <property type="entry name" value="Ribosomal_uL16_dom"/>
</dbReference>
<dbReference type="CDD" id="cd01433">
    <property type="entry name" value="Ribosomal_L16_L10e"/>
    <property type="match status" value="1"/>
</dbReference>
<dbReference type="EMBL" id="CAKKLH010000201">
    <property type="protein sequence ID" value="CAH0105801.1"/>
    <property type="molecule type" value="Genomic_DNA"/>
</dbReference>
<feature type="domain" description="Endonuclease/exonuclease/phosphatase" evidence="4">
    <location>
        <begin position="428"/>
        <end position="541"/>
    </location>
</feature>
<evidence type="ECO:0000256" key="3">
    <source>
        <dbReference type="ARBA" id="ARBA00023274"/>
    </source>
</evidence>
<evidence type="ECO:0000313" key="5">
    <source>
        <dbReference type="EMBL" id="CAH0105801.1"/>
    </source>
</evidence>
<comment type="caution">
    <text evidence="5">The sequence shown here is derived from an EMBL/GenBank/DDBJ whole genome shotgun (WGS) entry which is preliminary data.</text>
</comment>
<dbReference type="PANTHER" id="PTHR33273">
    <property type="entry name" value="DOMAIN-CONTAINING PROTEIN, PUTATIVE-RELATED"/>
    <property type="match status" value="1"/>
</dbReference>
<reference evidence="5" key="1">
    <citation type="submission" date="2021-11" db="EMBL/GenBank/DDBJ databases">
        <authorList>
            <person name="Schell T."/>
        </authorList>
    </citation>
    <scope>NUCLEOTIDE SEQUENCE</scope>
    <source>
        <strain evidence="5">M5</strain>
    </source>
</reference>
<dbReference type="Gene3D" id="3.60.10.10">
    <property type="entry name" value="Endonuclease/exonuclease/phosphatase"/>
    <property type="match status" value="1"/>
</dbReference>
<dbReference type="SUPFAM" id="SSF56672">
    <property type="entry name" value="DNA/RNA polymerases"/>
    <property type="match status" value="1"/>
</dbReference>
<gene>
    <name evidence="5" type="ORF">DGAL_LOCUS8872</name>
</gene>
<dbReference type="InterPro" id="IPR047873">
    <property type="entry name" value="Ribosomal_uL16"/>
</dbReference>
<dbReference type="InterPro" id="IPR036691">
    <property type="entry name" value="Endo/exonu/phosph_ase_sf"/>
</dbReference>
<keyword evidence="6" id="KW-1185">Reference proteome</keyword>
<comment type="similarity">
    <text evidence="1">Belongs to the universal ribosomal protein uL16 family.</text>
</comment>
<dbReference type="GO" id="GO:1990904">
    <property type="term" value="C:ribonucleoprotein complex"/>
    <property type="evidence" value="ECO:0007669"/>
    <property type="project" value="UniProtKB-KW"/>
</dbReference>
<dbReference type="Pfam" id="PF14529">
    <property type="entry name" value="Exo_endo_phos_2"/>
    <property type="match status" value="1"/>
</dbReference>
<name>A0A8J2RM77_9CRUS</name>
<protein>
    <recommendedName>
        <fullName evidence="4">Endonuclease/exonuclease/phosphatase domain-containing protein</fullName>
    </recommendedName>
</protein>
<evidence type="ECO:0000256" key="1">
    <source>
        <dbReference type="ARBA" id="ARBA00008931"/>
    </source>
</evidence>
<dbReference type="GO" id="GO:0006412">
    <property type="term" value="P:translation"/>
    <property type="evidence" value="ECO:0007669"/>
    <property type="project" value="InterPro"/>
</dbReference>
<dbReference type="OrthoDB" id="6381015at2759"/>
<evidence type="ECO:0000313" key="6">
    <source>
        <dbReference type="Proteomes" id="UP000789390"/>
    </source>
</evidence>
<keyword evidence="3" id="KW-0687">Ribonucleoprotein</keyword>